<dbReference type="GO" id="GO:0005829">
    <property type="term" value="C:cytosol"/>
    <property type="evidence" value="ECO:0007669"/>
    <property type="project" value="TreeGrafter"/>
</dbReference>
<dbReference type="EMBL" id="AZIL01002442">
    <property type="protein sequence ID" value="EWM21579.1"/>
    <property type="molecule type" value="Genomic_DNA"/>
</dbReference>
<keyword evidence="1 2" id="KW-0456">Lyase</keyword>
<keyword evidence="6" id="KW-1185">Reference proteome</keyword>
<dbReference type="InterPro" id="IPR032465">
    <property type="entry name" value="ACMSD"/>
</dbReference>
<evidence type="ECO:0000256" key="1">
    <source>
        <dbReference type="ARBA" id="ARBA00023239"/>
    </source>
</evidence>
<dbReference type="Proteomes" id="UP000019335">
    <property type="component" value="Unassembled WGS sequence"/>
</dbReference>
<evidence type="ECO:0000313" key="5">
    <source>
        <dbReference type="EMBL" id="EWM21579.1"/>
    </source>
</evidence>
<feature type="domain" description="Amidohydrolase-related" evidence="4">
    <location>
        <begin position="246"/>
        <end position="473"/>
    </location>
</feature>
<reference evidence="5 6" key="1">
    <citation type="journal article" date="2014" name="Mol. Plant">
        <title>Chromosome Scale Genome Assembly and Transcriptome Profiling of Nannochloropsis gaditana in Nitrogen Depletion.</title>
        <authorList>
            <person name="Corteggiani Carpinelli E."/>
            <person name="Telatin A."/>
            <person name="Vitulo N."/>
            <person name="Forcato C."/>
            <person name="D'Angelo M."/>
            <person name="Schiavon R."/>
            <person name="Vezzi A."/>
            <person name="Giacometti G.M."/>
            <person name="Morosinotto T."/>
            <person name="Valle G."/>
        </authorList>
    </citation>
    <scope>NUCLEOTIDE SEQUENCE [LARGE SCALE GENOMIC DNA]</scope>
    <source>
        <strain evidence="5 6">B-31</strain>
    </source>
</reference>
<dbReference type="OrthoDB" id="191270at2759"/>
<sequence length="486" mass="53600">MEGRAHLRRGLKYGTRGLSQKGIGDPPSGFASRSARRPCPRQPPRKRSSPIHTTTLNSEAYQSSNPYRAIRGKAAFGNTIDVHTHLYLPGYMDLLRRRAEVPRIIPAPPGSASDAPERLLILPGEDADESTSSGRPIGREYWSVEKKLSFMDVHGIQTSVLSPANPWLDFLPPLDALRVAQDLNDELHAICSSSYPAPPSFPSSAPVPRFLCFGFLPLHPLFQSSQLLPAIVRELERLATPPLSSTMRGVILPAQHLDHPLMDGVYEACQRLGLVLFIHPHYGVGKGSEVNGDYGHVLPLALGFPFETSVAAARLLLSGYLDRYPDLRVLLAHSGGTLPFLAGRLDCCVAHDPAFVWGRGGRKGGKLKHSPSLYLRRNFFFDNVVYHQAGCQCLRALLGEAGKDRVMWGSDHPFFPPVDAAEGEGSRQRPWPSAMKNYEILWGEGTSTDEVKEGAKEEKWREGVLWRNASKLLCIPTATGEREGRE</sequence>
<dbReference type="PANTHER" id="PTHR21240:SF28">
    <property type="entry name" value="ISO-OROTATE DECARBOXYLASE (EUROFUNG)"/>
    <property type="match status" value="1"/>
</dbReference>
<feature type="compositionally biased region" description="Basic residues" evidence="3">
    <location>
        <begin position="1"/>
        <end position="11"/>
    </location>
</feature>
<protein>
    <submittedName>
        <fullName evidence="5">2-amino-3-carboxymuconate-6-semialdehyde</fullName>
    </submittedName>
</protein>
<evidence type="ECO:0000313" key="6">
    <source>
        <dbReference type="Proteomes" id="UP000019335"/>
    </source>
</evidence>
<dbReference type="InterPro" id="IPR032466">
    <property type="entry name" value="Metal_Hydrolase"/>
</dbReference>
<dbReference type="GO" id="GO:0016787">
    <property type="term" value="F:hydrolase activity"/>
    <property type="evidence" value="ECO:0007669"/>
    <property type="project" value="InterPro"/>
</dbReference>
<feature type="compositionally biased region" description="Polar residues" evidence="3">
    <location>
        <begin position="51"/>
        <end position="64"/>
    </location>
</feature>
<evidence type="ECO:0000256" key="3">
    <source>
        <dbReference type="SAM" id="MobiDB-lite"/>
    </source>
</evidence>
<evidence type="ECO:0000256" key="2">
    <source>
        <dbReference type="RuleBase" id="RU366045"/>
    </source>
</evidence>
<dbReference type="InterPro" id="IPR006680">
    <property type="entry name" value="Amidohydro-rel"/>
</dbReference>
<gene>
    <name evidence="5" type="ORF">Naga_100012g67</name>
</gene>
<evidence type="ECO:0000259" key="4">
    <source>
        <dbReference type="Pfam" id="PF04909"/>
    </source>
</evidence>
<name>W7TLJ1_9STRA</name>
<dbReference type="PANTHER" id="PTHR21240">
    <property type="entry name" value="2-AMINO-3-CARBOXYLMUCONATE-6-SEMIALDEHYDE DECARBOXYLASE"/>
    <property type="match status" value="1"/>
</dbReference>
<dbReference type="SUPFAM" id="SSF51556">
    <property type="entry name" value="Metallo-dependent hydrolases"/>
    <property type="match status" value="1"/>
</dbReference>
<feature type="region of interest" description="Disordered" evidence="3">
    <location>
        <begin position="1"/>
        <end position="64"/>
    </location>
</feature>
<dbReference type="GO" id="GO:0019748">
    <property type="term" value="P:secondary metabolic process"/>
    <property type="evidence" value="ECO:0007669"/>
    <property type="project" value="TreeGrafter"/>
</dbReference>
<dbReference type="Pfam" id="PF04909">
    <property type="entry name" value="Amidohydro_2"/>
    <property type="match status" value="1"/>
</dbReference>
<dbReference type="Gene3D" id="3.20.20.140">
    <property type="entry name" value="Metal-dependent hydrolases"/>
    <property type="match status" value="1"/>
</dbReference>
<accession>W7TLJ1</accession>
<feature type="compositionally biased region" description="Basic residues" evidence="3">
    <location>
        <begin position="34"/>
        <end position="49"/>
    </location>
</feature>
<comment type="caution">
    <text evidence="5">The sequence shown here is derived from an EMBL/GenBank/DDBJ whole genome shotgun (WGS) entry which is preliminary data.</text>
</comment>
<comment type="similarity">
    <text evidence="2">Belongs to the metallo-dependent hydrolases superfamily.</text>
</comment>
<dbReference type="AlphaFoldDB" id="W7TLJ1"/>
<proteinExistence type="inferred from homology"/>
<keyword evidence="2" id="KW-0210">Decarboxylase</keyword>
<dbReference type="GO" id="GO:0016831">
    <property type="term" value="F:carboxy-lyase activity"/>
    <property type="evidence" value="ECO:0007669"/>
    <property type="project" value="UniProtKB-KW"/>
</dbReference>
<organism evidence="5 6">
    <name type="scientific">Nannochloropsis gaditana</name>
    <dbReference type="NCBI Taxonomy" id="72520"/>
    <lineage>
        <taxon>Eukaryota</taxon>
        <taxon>Sar</taxon>
        <taxon>Stramenopiles</taxon>
        <taxon>Ochrophyta</taxon>
        <taxon>Eustigmatophyceae</taxon>
        <taxon>Eustigmatales</taxon>
        <taxon>Monodopsidaceae</taxon>
        <taxon>Nannochloropsis</taxon>
    </lineage>
</organism>